<dbReference type="PANTHER" id="PTHR33175">
    <property type="entry name" value="DNA-BINDING PROTEIN HU"/>
    <property type="match status" value="1"/>
</dbReference>
<dbReference type="InterPro" id="IPR010992">
    <property type="entry name" value="IHF-like_DNA-bd_dom_sf"/>
</dbReference>
<keyword evidence="1" id="KW-0226">DNA condensation</keyword>
<protein>
    <submittedName>
        <fullName evidence="4">Nucleoid DNA-binding protein</fullName>
    </submittedName>
</protein>
<proteinExistence type="inferred from homology"/>
<evidence type="ECO:0000313" key="4">
    <source>
        <dbReference type="EMBL" id="MBB5140492.1"/>
    </source>
</evidence>
<dbReference type="GO" id="GO:0030261">
    <property type="term" value="P:chromosome condensation"/>
    <property type="evidence" value="ECO:0007669"/>
    <property type="project" value="UniProtKB-KW"/>
</dbReference>
<evidence type="ECO:0000256" key="3">
    <source>
        <dbReference type="RuleBase" id="RU003939"/>
    </source>
</evidence>
<dbReference type="InterPro" id="IPR000119">
    <property type="entry name" value="Hist_DNA-bd"/>
</dbReference>
<dbReference type="PRINTS" id="PR01727">
    <property type="entry name" value="DNABINDINGHU"/>
</dbReference>
<dbReference type="EMBL" id="JACHGN010000045">
    <property type="protein sequence ID" value="MBB5140492.1"/>
    <property type="molecule type" value="Genomic_DNA"/>
</dbReference>
<evidence type="ECO:0000256" key="2">
    <source>
        <dbReference type="ARBA" id="ARBA00023125"/>
    </source>
</evidence>
<dbReference type="Gene3D" id="4.10.520.10">
    <property type="entry name" value="IHF-like DNA-binding proteins"/>
    <property type="match status" value="1"/>
</dbReference>
<dbReference type="GO" id="GO:0003677">
    <property type="term" value="F:DNA binding"/>
    <property type="evidence" value="ECO:0007669"/>
    <property type="project" value="UniProtKB-KW"/>
</dbReference>
<evidence type="ECO:0000256" key="1">
    <source>
        <dbReference type="ARBA" id="ARBA00023067"/>
    </source>
</evidence>
<comment type="caution">
    <text evidence="4">The sequence shown here is derived from an EMBL/GenBank/DDBJ whole genome shotgun (WGS) entry which is preliminary data.</text>
</comment>
<reference evidence="4 5" key="1">
    <citation type="submission" date="2020-08" db="EMBL/GenBank/DDBJ databases">
        <title>Genomic Encyclopedia of Type Strains, Phase IV (KMG-IV): sequencing the most valuable type-strain genomes for metagenomic binning, comparative biology and taxonomic classification.</title>
        <authorList>
            <person name="Goeker M."/>
        </authorList>
    </citation>
    <scope>NUCLEOTIDE SEQUENCE [LARGE SCALE GENOMIC DNA]</scope>
    <source>
        <strain evidence="4 5">DSM 45615</strain>
    </source>
</reference>
<keyword evidence="2 4" id="KW-0238">DNA-binding</keyword>
<keyword evidence="5" id="KW-1185">Reference proteome</keyword>
<dbReference type="Pfam" id="PF00216">
    <property type="entry name" value="Bac_DNA_binding"/>
    <property type="match status" value="1"/>
</dbReference>
<name>A0A840PN74_9ACTN</name>
<dbReference type="RefSeq" id="WP_185057277.1">
    <property type="nucleotide sequence ID" value="NZ_BAABIX010000005.1"/>
</dbReference>
<evidence type="ECO:0000313" key="5">
    <source>
        <dbReference type="Proteomes" id="UP000578449"/>
    </source>
</evidence>
<dbReference type="AlphaFoldDB" id="A0A840PN74"/>
<dbReference type="GO" id="GO:0030527">
    <property type="term" value="F:structural constituent of chromatin"/>
    <property type="evidence" value="ECO:0007669"/>
    <property type="project" value="InterPro"/>
</dbReference>
<comment type="similarity">
    <text evidence="3">Belongs to the bacterial histone-like protein family.</text>
</comment>
<dbReference type="SUPFAM" id="SSF47729">
    <property type="entry name" value="IHF-like DNA-binding proteins"/>
    <property type="match status" value="1"/>
</dbReference>
<accession>A0A840PN74</accession>
<organism evidence="4 5">
    <name type="scientific">Thermocatellispora tengchongensis</name>
    <dbReference type="NCBI Taxonomy" id="1073253"/>
    <lineage>
        <taxon>Bacteria</taxon>
        <taxon>Bacillati</taxon>
        <taxon>Actinomycetota</taxon>
        <taxon>Actinomycetes</taxon>
        <taxon>Streptosporangiales</taxon>
        <taxon>Streptosporangiaceae</taxon>
        <taxon>Thermocatellispora</taxon>
    </lineage>
</organism>
<sequence length="92" mass="10333">MNKKDFVEEFAKRTDAPTKVAAQRSVEAFIDIIVGTVATGQEVRIGRLGVFEQVYRQGRVARNPNNGEKVNVPGRWVFNFRPAKEAKDAVNK</sequence>
<dbReference type="Proteomes" id="UP000578449">
    <property type="component" value="Unassembled WGS sequence"/>
</dbReference>
<gene>
    <name evidence="4" type="ORF">HNP84_010260</name>
</gene>
<dbReference type="PANTHER" id="PTHR33175:SF3">
    <property type="entry name" value="DNA-BINDING PROTEIN HU-BETA"/>
    <property type="match status" value="1"/>
</dbReference>
<dbReference type="CDD" id="cd13836">
    <property type="entry name" value="IHF_B"/>
    <property type="match status" value="1"/>
</dbReference>
<dbReference type="SMART" id="SM00411">
    <property type="entry name" value="BHL"/>
    <property type="match status" value="1"/>
</dbReference>